<name>A0A1F5LCH1_PENAI</name>
<accession>A0A1F5LCH1</accession>
<dbReference type="RefSeq" id="XP_022486233.1">
    <property type="nucleotide sequence ID" value="XM_022633809.1"/>
</dbReference>
<feature type="compositionally biased region" description="Polar residues" evidence="1">
    <location>
        <begin position="46"/>
        <end position="56"/>
    </location>
</feature>
<reference evidence="2 3" key="1">
    <citation type="journal article" date="2016" name="Sci. Rep.">
        <title>Penicillium arizonense, a new, genome sequenced fungal species, reveals a high chemical diversity in secreted metabolites.</title>
        <authorList>
            <person name="Grijseels S."/>
            <person name="Nielsen J.C."/>
            <person name="Randelovic M."/>
            <person name="Nielsen J."/>
            <person name="Nielsen K.F."/>
            <person name="Workman M."/>
            <person name="Frisvad J.C."/>
        </authorList>
    </citation>
    <scope>NUCLEOTIDE SEQUENCE [LARGE SCALE GENOMIC DNA]</scope>
    <source>
        <strain evidence="2 3">CBS 141311</strain>
    </source>
</reference>
<dbReference type="EMBL" id="LXJU01000015">
    <property type="protein sequence ID" value="OGE50787.1"/>
    <property type="molecule type" value="Genomic_DNA"/>
</dbReference>
<organism evidence="2 3">
    <name type="scientific">Penicillium arizonense</name>
    <dbReference type="NCBI Taxonomy" id="1835702"/>
    <lineage>
        <taxon>Eukaryota</taxon>
        <taxon>Fungi</taxon>
        <taxon>Dikarya</taxon>
        <taxon>Ascomycota</taxon>
        <taxon>Pezizomycotina</taxon>
        <taxon>Eurotiomycetes</taxon>
        <taxon>Eurotiomycetidae</taxon>
        <taxon>Eurotiales</taxon>
        <taxon>Aspergillaceae</taxon>
        <taxon>Penicillium</taxon>
    </lineage>
</organism>
<comment type="caution">
    <text evidence="2">The sequence shown here is derived from an EMBL/GenBank/DDBJ whole genome shotgun (WGS) entry which is preliminary data.</text>
</comment>
<keyword evidence="3" id="KW-1185">Reference proteome</keyword>
<gene>
    <name evidence="2" type="ORF">PENARI_c015G06902</name>
</gene>
<evidence type="ECO:0000313" key="2">
    <source>
        <dbReference type="EMBL" id="OGE50787.1"/>
    </source>
</evidence>
<proteinExistence type="predicted"/>
<dbReference type="Proteomes" id="UP000177622">
    <property type="component" value="Unassembled WGS sequence"/>
</dbReference>
<protein>
    <submittedName>
        <fullName evidence="2">Uncharacterized protein</fullName>
    </submittedName>
</protein>
<evidence type="ECO:0000313" key="3">
    <source>
        <dbReference type="Proteomes" id="UP000177622"/>
    </source>
</evidence>
<dbReference type="AlphaFoldDB" id="A0A1F5LCH1"/>
<sequence>MHALVAVLNAGGDDPATERVAYCTFARSSRLACRGRTRRARESETPSHMWTTNSAHLSAASVA</sequence>
<evidence type="ECO:0000256" key="1">
    <source>
        <dbReference type="SAM" id="MobiDB-lite"/>
    </source>
</evidence>
<feature type="region of interest" description="Disordered" evidence="1">
    <location>
        <begin position="36"/>
        <end position="63"/>
    </location>
</feature>
<dbReference type="GeneID" id="34578543"/>